<gene>
    <name evidence="4" type="ORF">TSPGSL018_21604</name>
</gene>
<dbReference type="PANTHER" id="PTHR22870">
    <property type="entry name" value="REGULATOR OF CHROMOSOME CONDENSATION"/>
    <property type="match status" value="1"/>
</dbReference>
<feature type="domain" description="RCC1-like" evidence="3">
    <location>
        <begin position="7"/>
        <end position="176"/>
    </location>
</feature>
<dbReference type="PANTHER" id="PTHR22870:SF408">
    <property type="entry name" value="OS09G0560450 PROTEIN"/>
    <property type="match status" value="1"/>
</dbReference>
<evidence type="ECO:0000259" key="3">
    <source>
        <dbReference type="Pfam" id="PF25390"/>
    </source>
</evidence>
<dbReference type="InterPro" id="IPR051210">
    <property type="entry name" value="Ub_ligase/GEF_domain"/>
</dbReference>
<accession>A0A061QXM5</accession>
<name>A0A061QXM5_9CHLO</name>
<dbReference type="PROSITE" id="PS50012">
    <property type="entry name" value="RCC1_3"/>
    <property type="match status" value="3"/>
</dbReference>
<dbReference type="EMBL" id="GBEZ01023864">
    <property type="protein sequence ID" value="JAC63061.1"/>
    <property type="molecule type" value="Transcribed_RNA"/>
</dbReference>
<dbReference type="InterPro" id="IPR000408">
    <property type="entry name" value="Reg_chr_condens"/>
</dbReference>
<dbReference type="Gene3D" id="2.130.10.30">
    <property type="entry name" value="Regulator of chromosome condensation 1/beta-lactamase-inhibitor protein II"/>
    <property type="match status" value="1"/>
</dbReference>
<dbReference type="Pfam" id="PF25390">
    <property type="entry name" value="WD40_RLD"/>
    <property type="match status" value="1"/>
</dbReference>
<feature type="non-terminal residue" evidence="4">
    <location>
        <position position="188"/>
    </location>
</feature>
<reference evidence="4" key="1">
    <citation type="submission" date="2014-05" db="EMBL/GenBank/DDBJ databases">
        <title>The transcriptome of the halophilic microalga Tetraselmis sp. GSL018 isolated from the Great Salt Lake, Utah.</title>
        <authorList>
            <person name="Jinkerson R.E."/>
            <person name="D'Adamo S."/>
            <person name="Posewitz M.C."/>
        </authorList>
    </citation>
    <scope>NUCLEOTIDE SEQUENCE</scope>
    <source>
        <strain evidence="4">GSL018</strain>
    </source>
</reference>
<evidence type="ECO:0000256" key="1">
    <source>
        <dbReference type="ARBA" id="ARBA00022737"/>
    </source>
</evidence>
<keyword evidence="1" id="KW-0677">Repeat</keyword>
<dbReference type="InterPro" id="IPR058923">
    <property type="entry name" value="RCC1-like_dom"/>
</dbReference>
<dbReference type="InterPro" id="IPR009091">
    <property type="entry name" value="RCC1/BLIP-II"/>
</dbReference>
<feature type="repeat" description="RCC1" evidence="2">
    <location>
        <begin position="4"/>
        <end position="55"/>
    </location>
</feature>
<evidence type="ECO:0000313" key="4">
    <source>
        <dbReference type="EMBL" id="JAC63061.1"/>
    </source>
</evidence>
<feature type="repeat" description="RCC1" evidence="2">
    <location>
        <begin position="107"/>
        <end position="160"/>
    </location>
</feature>
<sequence length="188" mass="19924">MLRRLLATWGNADFGRLGHGAIESQMLPRVVEVLKEENIVQVSSGGAHTAAVAADGSLYTFGLNDFGQLGHSQGEAFCEVPREVLVPESVVSVSCGHYHTIALSDTGRLWAFGKNSNGQLGIGRRSGGASPLPSLVRDLDGAAVEEVKAGAEHTLARTADGEVFSWGCSANGKLGHGRESYFMSWQRA</sequence>
<proteinExistence type="predicted"/>
<organism evidence="4">
    <name type="scientific">Tetraselmis sp. GSL018</name>
    <dbReference type="NCBI Taxonomy" id="582737"/>
    <lineage>
        <taxon>Eukaryota</taxon>
        <taxon>Viridiplantae</taxon>
        <taxon>Chlorophyta</taxon>
        <taxon>core chlorophytes</taxon>
        <taxon>Chlorodendrophyceae</taxon>
        <taxon>Chlorodendrales</taxon>
        <taxon>Chlorodendraceae</taxon>
        <taxon>Tetraselmis</taxon>
    </lineage>
</organism>
<dbReference type="SUPFAM" id="SSF50985">
    <property type="entry name" value="RCC1/BLIP-II"/>
    <property type="match status" value="1"/>
</dbReference>
<dbReference type="AlphaFoldDB" id="A0A061QXM5"/>
<dbReference type="PROSITE" id="PS00626">
    <property type="entry name" value="RCC1_2"/>
    <property type="match status" value="1"/>
</dbReference>
<dbReference type="PRINTS" id="PR00633">
    <property type="entry name" value="RCCNDNSATION"/>
</dbReference>
<feature type="repeat" description="RCC1" evidence="2">
    <location>
        <begin position="56"/>
        <end position="106"/>
    </location>
</feature>
<evidence type="ECO:0000256" key="2">
    <source>
        <dbReference type="PROSITE-ProRule" id="PRU00235"/>
    </source>
</evidence>
<protein>
    <submittedName>
        <fullName evidence="4">Rcc1 blip-ii</fullName>
    </submittedName>
</protein>